<dbReference type="HOGENOM" id="CLU_3274582_0_0_10"/>
<gene>
    <name evidence="1" type="ORF">HMPREF9141_0059</name>
</gene>
<dbReference type="Proteomes" id="UP000005697">
    <property type="component" value="Unassembled WGS sequence"/>
</dbReference>
<evidence type="ECO:0000313" key="2">
    <source>
        <dbReference type="Proteomes" id="UP000005697"/>
    </source>
</evidence>
<keyword evidence="2" id="KW-1185">Reference proteome</keyword>
<sequence>MSAPRPYRPEKGGMTTRLDGIGQHIAQQFTERKRRMCQNAN</sequence>
<accession>F0F393</accession>
<dbReference type="AlphaFoldDB" id="F0F393"/>
<organism evidence="1 2">
    <name type="scientific">Prevotella multiformis DSM 16608</name>
    <dbReference type="NCBI Taxonomy" id="888743"/>
    <lineage>
        <taxon>Bacteria</taxon>
        <taxon>Pseudomonadati</taxon>
        <taxon>Bacteroidota</taxon>
        <taxon>Bacteroidia</taxon>
        <taxon>Bacteroidales</taxon>
        <taxon>Prevotellaceae</taxon>
        <taxon>Prevotella</taxon>
    </lineage>
</organism>
<proteinExistence type="predicted"/>
<dbReference type="EMBL" id="AEWX01000001">
    <property type="protein sequence ID" value="EGC21309.1"/>
    <property type="molecule type" value="Genomic_DNA"/>
</dbReference>
<reference evidence="1 2" key="1">
    <citation type="submission" date="2011-01" db="EMBL/GenBank/DDBJ databases">
        <authorList>
            <person name="Muzny D."/>
            <person name="Qin X."/>
            <person name="Deng J."/>
            <person name="Jiang H."/>
            <person name="Liu Y."/>
            <person name="Qu J."/>
            <person name="Song X.-Z."/>
            <person name="Zhang L."/>
            <person name="Thornton R."/>
            <person name="Coyle M."/>
            <person name="Francisco L."/>
            <person name="Jackson L."/>
            <person name="Javaid M."/>
            <person name="Korchina V."/>
            <person name="Kovar C."/>
            <person name="Mata R."/>
            <person name="Mathew T."/>
            <person name="Ngo R."/>
            <person name="Nguyen L."/>
            <person name="Nguyen N."/>
            <person name="Okwuonu G."/>
            <person name="Ongeri F."/>
            <person name="Pham C."/>
            <person name="Simmons D."/>
            <person name="Wilczek-Boney K."/>
            <person name="Hale W."/>
            <person name="Jakkamsetti A."/>
            <person name="Pham P."/>
            <person name="Ruth R."/>
            <person name="San Lucas F."/>
            <person name="Warren J."/>
            <person name="Zhang J."/>
            <person name="Zhao Z."/>
            <person name="Zhou C."/>
            <person name="Zhu D."/>
            <person name="Lee S."/>
            <person name="Bess C."/>
            <person name="Blankenburg K."/>
            <person name="Forbes L."/>
            <person name="Fu Q."/>
            <person name="Gubbala S."/>
            <person name="Hirani K."/>
            <person name="Jayaseelan J.C."/>
            <person name="Lara F."/>
            <person name="Munidasa M."/>
            <person name="Palculict T."/>
            <person name="Patil S."/>
            <person name="Pu L.-L."/>
            <person name="Saada N."/>
            <person name="Tang L."/>
            <person name="Weissenberger G."/>
            <person name="Zhu Y."/>
            <person name="Hemphill L."/>
            <person name="Shang Y."/>
            <person name="Youmans B."/>
            <person name="Ayvaz T."/>
            <person name="Ross M."/>
            <person name="Santibanez J."/>
            <person name="Aqrawi P."/>
            <person name="Gross S."/>
            <person name="Joshi V."/>
            <person name="Fowler G."/>
            <person name="Nazareth L."/>
            <person name="Reid J."/>
            <person name="Worley K."/>
            <person name="Petrosino J."/>
            <person name="Highlander S."/>
            <person name="Gibbs R."/>
        </authorList>
    </citation>
    <scope>NUCLEOTIDE SEQUENCE [LARGE SCALE GENOMIC DNA]</scope>
    <source>
        <strain evidence="1 2">DSM 16608</strain>
    </source>
</reference>
<protein>
    <submittedName>
        <fullName evidence="1">Uncharacterized protein</fullName>
    </submittedName>
</protein>
<evidence type="ECO:0000313" key="1">
    <source>
        <dbReference type="EMBL" id="EGC21309.1"/>
    </source>
</evidence>
<dbReference type="STRING" id="888743.HMPREF9141_0059"/>
<name>F0F393_9BACT</name>
<comment type="caution">
    <text evidence="1">The sequence shown here is derived from an EMBL/GenBank/DDBJ whole genome shotgun (WGS) entry which is preliminary data.</text>
</comment>